<dbReference type="InterPro" id="IPR029063">
    <property type="entry name" value="SAM-dependent_MTases_sf"/>
</dbReference>
<dbReference type="OrthoDB" id="9812600at2"/>
<keyword evidence="3" id="KW-1185">Reference proteome</keyword>
<dbReference type="PANTHER" id="PTHR34203:SF15">
    <property type="entry name" value="SLL1173 PROTEIN"/>
    <property type="match status" value="1"/>
</dbReference>
<protein>
    <submittedName>
        <fullName evidence="2">FkbM family methyltransferase</fullName>
    </submittedName>
</protein>
<dbReference type="InterPro" id="IPR006342">
    <property type="entry name" value="FkbM_mtfrase"/>
</dbReference>
<evidence type="ECO:0000313" key="2">
    <source>
        <dbReference type="EMBL" id="RKS97451.1"/>
    </source>
</evidence>
<dbReference type="InterPro" id="IPR052514">
    <property type="entry name" value="SAM-dependent_MTase"/>
</dbReference>
<sequence>MSLYQRIAEKLQYISPDFYKKRYFKNLNHLTKDNFSKRNVEPELVWIKEYLPKNAIILDIGANVGSFLYQLEGKLNHENIYAFEPNKKLFRRLKRIFPSLRVLPLALSDENTTAEFKIPVINGKIISSRGTLNTTYKEQGEQKSYTEKVKVIKLDDWAALEHFQRLDFIKIDVEGNEMKTLSGAKKTIKKFLPTLMVEMEQRHHEKPIWNDISEIESWGYEARYLNRNNFELNKLSEEILTRNTDDEKNKTEYINNIIFIPKNPLKQ</sequence>
<name>A0A495SD97_9FLAO</name>
<dbReference type="Proteomes" id="UP000272428">
    <property type="component" value="Unassembled WGS sequence"/>
</dbReference>
<organism evidence="2 3">
    <name type="scientific">Chryseobacterium defluvii</name>
    <dbReference type="NCBI Taxonomy" id="160396"/>
    <lineage>
        <taxon>Bacteria</taxon>
        <taxon>Pseudomonadati</taxon>
        <taxon>Bacteroidota</taxon>
        <taxon>Flavobacteriia</taxon>
        <taxon>Flavobacteriales</taxon>
        <taxon>Weeksellaceae</taxon>
        <taxon>Chryseobacterium group</taxon>
        <taxon>Chryseobacterium</taxon>
    </lineage>
</organism>
<keyword evidence="2" id="KW-0489">Methyltransferase</keyword>
<accession>A0A495SD97</accession>
<comment type="caution">
    <text evidence="2">The sequence shown here is derived from an EMBL/GenBank/DDBJ whole genome shotgun (WGS) entry which is preliminary data.</text>
</comment>
<dbReference type="AlphaFoldDB" id="A0A495SD97"/>
<dbReference type="SUPFAM" id="SSF53335">
    <property type="entry name" value="S-adenosyl-L-methionine-dependent methyltransferases"/>
    <property type="match status" value="1"/>
</dbReference>
<dbReference type="Pfam" id="PF05050">
    <property type="entry name" value="Methyltransf_21"/>
    <property type="match status" value="1"/>
</dbReference>
<proteinExistence type="predicted"/>
<evidence type="ECO:0000259" key="1">
    <source>
        <dbReference type="Pfam" id="PF05050"/>
    </source>
</evidence>
<dbReference type="EMBL" id="RBXB01000002">
    <property type="protein sequence ID" value="RKS97451.1"/>
    <property type="molecule type" value="Genomic_DNA"/>
</dbReference>
<dbReference type="NCBIfam" id="TIGR01444">
    <property type="entry name" value="fkbM_fam"/>
    <property type="match status" value="1"/>
</dbReference>
<dbReference type="GO" id="GO:0008168">
    <property type="term" value="F:methyltransferase activity"/>
    <property type="evidence" value="ECO:0007669"/>
    <property type="project" value="UniProtKB-KW"/>
</dbReference>
<feature type="domain" description="Methyltransferase FkbM" evidence="1">
    <location>
        <begin position="59"/>
        <end position="218"/>
    </location>
</feature>
<reference evidence="2 3" key="1">
    <citation type="submission" date="2018-10" db="EMBL/GenBank/DDBJ databases">
        <title>Genomic Encyclopedia of Archaeal and Bacterial Type Strains, Phase II (KMG-II): from individual species to whole genera.</title>
        <authorList>
            <person name="Goeker M."/>
        </authorList>
    </citation>
    <scope>NUCLEOTIDE SEQUENCE [LARGE SCALE GENOMIC DNA]</scope>
    <source>
        <strain evidence="2 3">DSM 14219</strain>
    </source>
</reference>
<dbReference type="Gene3D" id="3.40.50.150">
    <property type="entry name" value="Vaccinia Virus protein VP39"/>
    <property type="match status" value="1"/>
</dbReference>
<keyword evidence="2" id="KW-0808">Transferase</keyword>
<dbReference type="RefSeq" id="WP_121461248.1">
    <property type="nucleotide sequence ID" value="NZ_RBXB01000002.1"/>
</dbReference>
<dbReference type="GO" id="GO:0032259">
    <property type="term" value="P:methylation"/>
    <property type="evidence" value="ECO:0007669"/>
    <property type="project" value="UniProtKB-KW"/>
</dbReference>
<evidence type="ECO:0000313" key="3">
    <source>
        <dbReference type="Proteomes" id="UP000272428"/>
    </source>
</evidence>
<dbReference type="PANTHER" id="PTHR34203">
    <property type="entry name" value="METHYLTRANSFERASE, FKBM FAMILY PROTEIN"/>
    <property type="match status" value="1"/>
</dbReference>
<gene>
    <name evidence="2" type="ORF">BCF58_1578</name>
</gene>